<evidence type="ECO:0000256" key="2">
    <source>
        <dbReference type="ARBA" id="ARBA00010701"/>
    </source>
</evidence>
<evidence type="ECO:0000313" key="8">
    <source>
        <dbReference type="EMBL" id="KAB0799999.1"/>
    </source>
</evidence>
<accession>A0A1Y1JWR0</accession>
<dbReference type="EMBL" id="GEZM01101389">
    <property type="protein sequence ID" value="JAV52668.1"/>
    <property type="molecule type" value="Transcribed_RNA"/>
</dbReference>
<protein>
    <recommendedName>
        <fullName evidence="6">Lipase domain-containing protein</fullName>
    </recommendedName>
</protein>
<name>A0A1Y1JWR0_PHOPY</name>
<feature type="domain" description="Lipase" evidence="6">
    <location>
        <begin position="91"/>
        <end position="344"/>
    </location>
</feature>
<dbReference type="EMBL" id="VVIM01000005">
    <property type="protein sequence ID" value="KAB0799999.1"/>
    <property type="molecule type" value="Genomic_DNA"/>
</dbReference>
<dbReference type="InterPro" id="IPR000734">
    <property type="entry name" value="TAG_lipase"/>
</dbReference>
<dbReference type="GO" id="GO:0005615">
    <property type="term" value="C:extracellular space"/>
    <property type="evidence" value="ECO:0007669"/>
    <property type="project" value="TreeGrafter"/>
</dbReference>
<dbReference type="GO" id="GO:0016298">
    <property type="term" value="F:lipase activity"/>
    <property type="evidence" value="ECO:0007669"/>
    <property type="project" value="InterPro"/>
</dbReference>
<evidence type="ECO:0000256" key="5">
    <source>
        <dbReference type="SAM" id="SignalP"/>
    </source>
</evidence>
<feature type="chain" id="PRO_5033289538" description="Lipase domain-containing protein" evidence="5">
    <location>
        <begin position="20"/>
        <end position="353"/>
    </location>
</feature>
<organism evidence="7">
    <name type="scientific">Photinus pyralis</name>
    <name type="common">Common eastern firefly</name>
    <name type="synonym">Lampyris pyralis</name>
    <dbReference type="NCBI Taxonomy" id="7054"/>
    <lineage>
        <taxon>Eukaryota</taxon>
        <taxon>Metazoa</taxon>
        <taxon>Ecdysozoa</taxon>
        <taxon>Arthropoda</taxon>
        <taxon>Hexapoda</taxon>
        <taxon>Insecta</taxon>
        <taxon>Pterygota</taxon>
        <taxon>Neoptera</taxon>
        <taxon>Endopterygota</taxon>
        <taxon>Coleoptera</taxon>
        <taxon>Polyphaga</taxon>
        <taxon>Elateriformia</taxon>
        <taxon>Elateroidea</taxon>
        <taxon>Lampyridae</taxon>
        <taxon>Lampyrinae</taxon>
        <taxon>Photinus</taxon>
    </lineage>
</organism>
<dbReference type="InParanoid" id="A0A1Y1JWR0"/>
<dbReference type="GO" id="GO:0016042">
    <property type="term" value="P:lipid catabolic process"/>
    <property type="evidence" value="ECO:0007669"/>
    <property type="project" value="TreeGrafter"/>
</dbReference>
<feature type="signal peptide" evidence="5">
    <location>
        <begin position="1"/>
        <end position="19"/>
    </location>
</feature>
<dbReference type="PANTHER" id="PTHR11610">
    <property type="entry name" value="LIPASE"/>
    <property type="match status" value="1"/>
</dbReference>
<sequence length="353" mass="38385">MKALLVSILLCFSVNLSVADLCSYNFTLDDLPNGVTGDIWSIIANSLIYEITNCSSIEYAGEKIDFWLYTRGGTPDGVKVNSGAGDTSILKGKKTIVLMHGFLCSHKNNLIPELKDAYLKKYDANVIAIDWSAYSMDVYAKVFCNVPRIAETTAKFLCKADSEQNIDIENLHVVGHSMGGQLAGLTGQETQAQCSKLLGRISGLDPAGPLYSLKSKSRRLDASDAKEVMVSHTNQGLLGYAGNCGTADYYPNFGIFQEGCSVFNSPSSSVFDKLAYPAVCSHLRAVDYMIESINSDSFYGKSCFWCSSCLANPFTGTRGVMGEHFTYAEAGCSYYMDTNAKSPYGKGSEYYGV</sequence>
<gene>
    <name evidence="8" type="ORF">PPYR_07879</name>
</gene>
<evidence type="ECO:0000256" key="3">
    <source>
        <dbReference type="ARBA" id="ARBA00022525"/>
    </source>
</evidence>
<dbReference type="PRINTS" id="PR00821">
    <property type="entry name" value="TAGLIPASE"/>
</dbReference>
<keyword evidence="5" id="KW-0732">Signal</keyword>
<dbReference type="SUPFAM" id="SSF53474">
    <property type="entry name" value="alpha/beta-Hydrolases"/>
    <property type="match status" value="1"/>
</dbReference>
<dbReference type="PANTHER" id="PTHR11610:SF173">
    <property type="entry name" value="LIPASE DOMAIN-CONTAINING PROTEIN-RELATED"/>
    <property type="match status" value="1"/>
</dbReference>
<reference evidence="8" key="3">
    <citation type="submission" date="2019-08" db="EMBL/GenBank/DDBJ databases">
        <authorList>
            <consortium name="Photinus pyralis genome working group"/>
            <person name="Fallon T.R."/>
            <person name="Sander Lower S.E."/>
            <person name="Weng J.-K."/>
        </authorList>
    </citation>
    <scope>NUCLEOTIDE SEQUENCE</scope>
    <source>
        <strain evidence="8">1611_PpyrPB1</strain>
        <tissue evidence="8">Whole body</tissue>
    </source>
</reference>
<comment type="similarity">
    <text evidence="2 4">Belongs to the AB hydrolase superfamily. Lipase family.</text>
</comment>
<dbReference type="Pfam" id="PF00151">
    <property type="entry name" value="Lipase"/>
    <property type="match status" value="1"/>
</dbReference>
<dbReference type="InterPro" id="IPR013818">
    <property type="entry name" value="Lipase"/>
</dbReference>
<comment type="subcellular location">
    <subcellularLocation>
        <location evidence="1">Secreted</location>
    </subcellularLocation>
</comment>
<dbReference type="InterPro" id="IPR029058">
    <property type="entry name" value="AB_hydrolase_fold"/>
</dbReference>
<keyword evidence="9" id="KW-1185">Reference proteome</keyword>
<proteinExistence type="inferred from homology"/>
<dbReference type="GO" id="GO:0017171">
    <property type="term" value="F:serine hydrolase activity"/>
    <property type="evidence" value="ECO:0007669"/>
    <property type="project" value="TreeGrafter"/>
</dbReference>
<dbReference type="Proteomes" id="UP000327044">
    <property type="component" value="Unassembled WGS sequence"/>
</dbReference>
<evidence type="ECO:0000313" key="7">
    <source>
        <dbReference type="EMBL" id="JAV52668.1"/>
    </source>
</evidence>
<dbReference type="OrthoDB" id="6755582at2759"/>
<evidence type="ECO:0000259" key="6">
    <source>
        <dbReference type="Pfam" id="PF00151"/>
    </source>
</evidence>
<evidence type="ECO:0000313" key="9">
    <source>
        <dbReference type="Proteomes" id="UP000327044"/>
    </source>
</evidence>
<dbReference type="Gene3D" id="3.40.50.1820">
    <property type="entry name" value="alpha/beta hydrolase"/>
    <property type="match status" value="1"/>
</dbReference>
<keyword evidence="3" id="KW-0964">Secreted</keyword>
<evidence type="ECO:0000256" key="4">
    <source>
        <dbReference type="RuleBase" id="RU004262"/>
    </source>
</evidence>
<dbReference type="FunCoup" id="A0A1Y1JWR0">
    <property type="interactions" value="49"/>
</dbReference>
<evidence type="ECO:0000256" key="1">
    <source>
        <dbReference type="ARBA" id="ARBA00004613"/>
    </source>
</evidence>
<dbReference type="AlphaFoldDB" id="A0A1Y1JWR0"/>
<reference evidence="7" key="1">
    <citation type="journal article" date="2016" name="Sci. Rep.">
        <title>Molecular characterization of firefly nuptial gifts: a multi-omics approach sheds light on postcopulatory sexual selection.</title>
        <authorList>
            <person name="Al-Wathiqui N."/>
            <person name="Fallon T.R."/>
            <person name="South A."/>
            <person name="Weng J.K."/>
            <person name="Lewis S.M."/>
        </authorList>
    </citation>
    <scope>NUCLEOTIDE SEQUENCE</scope>
</reference>
<reference evidence="8 9" key="2">
    <citation type="journal article" date="2018" name="Elife">
        <title>Firefly genomes illuminate parallel origins of bioluminescence in beetles.</title>
        <authorList>
            <person name="Fallon T.R."/>
            <person name="Lower S.E."/>
            <person name="Chang C.H."/>
            <person name="Bessho-Uehara M."/>
            <person name="Martin G.J."/>
            <person name="Bewick A.J."/>
            <person name="Behringer M."/>
            <person name="Debat H.J."/>
            <person name="Wong I."/>
            <person name="Day J.C."/>
            <person name="Suvorov A."/>
            <person name="Silva C.J."/>
            <person name="Stanger-Hall K.F."/>
            <person name="Hall D.W."/>
            <person name="Schmitz R.J."/>
            <person name="Nelson D.R."/>
            <person name="Lewis S.M."/>
            <person name="Shigenobu S."/>
            <person name="Bybee S.M."/>
            <person name="Larracuente A.M."/>
            <person name="Oba Y."/>
            <person name="Weng J.K."/>
        </authorList>
    </citation>
    <scope>NUCLEOTIDE SEQUENCE [LARGE SCALE GENOMIC DNA]</scope>
    <source>
        <strain evidence="8">1611_PpyrPB1</strain>
        <tissue evidence="8">Whole body</tissue>
    </source>
</reference>